<evidence type="ECO:0000256" key="9">
    <source>
        <dbReference type="RuleBase" id="RU366031"/>
    </source>
</evidence>
<dbReference type="InterPro" id="IPR036108">
    <property type="entry name" value="4pyrrol_syn_uPrphyn_synt_sf"/>
</dbReference>
<evidence type="ECO:0000256" key="2">
    <source>
        <dbReference type="ARBA" id="ARBA00008133"/>
    </source>
</evidence>
<name>A0A6A7Y7L4_9HYPH</name>
<protein>
    <recommendedName>
        <fullName evidence="7 9">Uroporphyrinogen-III synthase</fullName>
        <ecNumber evidence="3 9">4.2.1.75</ecNumber>
    </recommendedName>
</protein>
<evidence type="ECO:0000313" key="11">
    <source>
        <dbReference type="EMBL" id="MQT13499.1"/>
    </source>
</evidence>
<dbReference type="GO" id="GO:0006780">
    <property type="term" value="P:uroporphyrinogen III biosynthetic process"/>
    <property type="evidence" value="ECO:0007669"/>
    <property type="project" value="UniProtKB-UniRule"/>
</dbReference>
<evidence type="ECO:0000256" key="4">
    <source>
        <dbReference type="ARBA" id="ARBA00023239"/>
    </source>
</evidence>
<evidence type="ECO:0000256" key="7">
    <source>
        <dbReference type="ARBA" id="ARBA00040167"/>
    </source>
</evidence>
<dbReference type="InterPro" id="IPR039793">
    <property type="entry name" value="UROS/Hem4"/>
</dbReference>
<evidence type="ECO:0000256" key="5">
    <source>
        <dbReference type="ARBA" id="ARBA00023244"/>
    </source>
</evidence>
<keyword evidence="4 9" id="KW-0456">Lyase</keyword>
<dbReference type="CDD" id="cd06578">
    <property type="entry name" value="HemD"/>
    <property type="match status" value="1"/>
</dbReference>
<evidence type="ECO:0000256" key="8">
    <source>
        <dbReference type="ARBA" id="ARBA00048617"/>
    </source>
</evidence>
<comment type="function">
    <text evidence="6 9">Catalyzes cyclization of the linear tetrapyrrole, hydroxymethylbilane, to the macrocyclic uroporphyrinogen III.</text>
</comment>
<dbReference type="Proteomes" id="UP000332515">
    <property type="component" value="Unassembled WGS sequence"/>
</dbReference>
<accession>A0A6A7Y7L4</accession>
<dbReference type="EMBL" id="VWNA01000001">
    <property type="protein sequence ID" value="MQT13499.1"/>
    <property type="molecule type" value="Genomic_DNA"/>
</dbReference>
<dbReference type="RefSeq" id="WP_153482218.1">
    <property type="nucleotide sequence ID" value="NZ_VWNA01000001.1"/>
</dbReference>
<keyword evidence="5 9" id="KW-0627">Porphyrin biosynthesis</keyword>
<evidence type="ECO:0000256" key="6">
    <source>
        <dbReference type="ARBA" id="ARBA00037589"/>
    </source>
</evidence>
<dbReference type="Gene3D" id="3.40.50.10090">
    <property type="match status" value="2"/>
</dbReference>
<sequence length="240" mass="24497">MRVLVTRPEPQAETTASRLVARGHEPIVAPLLAIVPEPEVVLALDTVAALVVTSKAAVEIVAGRRDRAALSALPLYVVGDATAAAARVAGFGRVVSAAGDVHALAETIRRDGLAAGVTVLHLAGRDRAGDLAGLLAPDGIAVETAVLYRAEPAQRLPDPVADALRAGSIDAILVYSERSGAALAGAIRRAGLADAVRDVAIAAISERAAAPFALHPRLVVAASPDEAALLAALESLERRV</sequence>
<evidence type="ECO:0000313" key="12">
    <source>
        <dbReference type="Proteomes" id="UP000332515"/>
    </source>
</evidence>
<gene>
    <name evidence="11" type="ORF">F0357_12795</name>
</gene>
<dbReference type="SUPFAM" id="SSF69618">
    <property type="entry name" value="HemD-like"/>
    <property type="match status" value="1"/>
</dbReference>
<comment type="caution">
    <text evidence="11">The sequence shown here is derived from an EMBL/GenBank/DDBJ whole genome shotgun (WGS) entry which is preliminary data.</text>
</comment>
<keyword evidence="12" id="KW-1185">Reference proteome</keyword>
<dbReference type="PANTHER" id="PTHR38042">
    <property type="entry name" value="UROPORPHYRINOGEN-III SYNTHASE, CHLOROPLASTIC"/>
    <property type="match status" value="1"/>
</dbReference>
<comment type="catalytic activity">
    <reaction evidence="8 9">
        <text>hydroxymethylbilane = uroporphyrinogen III + H2O</text>
        <dbReference type="Rhea" id="RHEA:18965"/>
        <dbReference type="ChEBI" id="CHEBI:15377"/>
        <dbReference type="ChEBI" id="CHEBI:57308"/>
        <dbReference type="ChEBI" id="CHEBI:57845"/>
        <dbReference type="EC" id="4.2.1.75"/>
    </reaction>
</comment>
<dbReference type="EC" id="4.2.1.75" evidence="3 9"/>
<dbReference type="GO" id="GO:0006782">
    <property type="term" value="P:protoporphyrinogen IX biosynthetic process"/>
    <property type="evidence" value="ECO:0007669"/>
    <property type="project" value="UniProtKB-UniRule"/>
</dbReference>
<evidence type="ECO:0000256" key="1">
    <source>
        <dbReference type="ARBA" id="ARBA00004772"/>
    </source>
</evidence>
<reference evidence="11 12" key="1">
    <citation type="submission" date="2019-09" db="EMBL/GenBank/DDBJ databases">
        <title>Segnochrobactrum spirostomi gen. nov., sp. nov., isolated from the ciliate Spirostomum cf. yagiui and description of a novel family, Segnochrobactraceae fam. nov. within the order Rhizobiales of the class Alphaproteobacteria.</title>
        <authorList>
            <person name="Akter S."/>
            <person name="Shazib S.U.A."/>
            <person name="Shin M.K."/>
        </authorList>
    </citation>
    <scope>NUCLEOTIDE SEQUENCE [LARGE SCALE GENOMIC DNA]</scope>
    <source>
        <strain evidence="11 12">Sp-1</strain>
    </source>
</reference>
<dbReference type="GO" id="GO:0004852">
    <property type="term" value="F:uroporphyrinogen-III synthase activity"/>
    <property type="evidence" value="ECO:0007669"/>
    <property type="project" value="UniProtKB-UniRule"/>
</dbReference>
<dbReference type="PANTHER" id="PTHR38042:SF1">
    <property type="entry name" value="UROPORPHYRINOGEN-III SYNTHASE, CHLOROPLASTIC"/>
    <property type="match status" value="1"/>
</dbReference>
<comment type="pathway">
    <text evidence="1 9">Porphyrin-containing compound metabolism; protoporphyrin-IX biosynthesis; coproporphyrinogen-III from 5-aminolevulinate: step 3/4.</text>
</comment>
<proteinExistence type="inferred from homology"/>
<dbReference type="InterPro" id="IPR003754">
    <property type="entry name" value="4pyrrol_synth_uPrphyn_synth"/>
</dbReference>
<comment type="similarity">
    <text evidence="2 9">Belongs to the uroporphyrinogen-III synthase family.</text>
</comment>
<evidence type="ECO:0000259" key="10">
    <source>
        <dbReference type="Pfam" id="PF02602"/>
    </source>
</evidence>
<organism evidence="11 12">
    <name type="scientific">Segnochrobactrum spirostomi</name>
    <dbReference type="NCBI Taxonomy" id="2608987"/>
    <lineage>
        <taxon>Bacteria</taxon>
        <taxon>Pseudomonadati</taxon>
        <taxon>Pseudomonadota</taxon>
        <taxon>Alphaproteobacteria</taxon>
        <taxon>Hyphomicrobiales</taxon>
        <taxon>Segnochrobactraceae</taxon>
        <taxon>Segnochrobactrum</taxon>
    </lineage>
</organism>
<feature type="domain" description="Tetrapyrrole biosynthesis uroporphyrinogen III synthase" evidence="10">
    <location>
        <begin position="15"/>
        <end position="230"/>
    </location>
</feature>
<evidence type="ECO:0000256" key="3">
    <source>
        <dbReference type="ARBA" id="ARBA00013109"/>
    </source>
</evidence>
<dbReference type="Pfam" id="PF02602">
    <property type="entry name" value="HEM4"/>
    <property type="match status" value="1"/>
</dbReference>
<dbReference type="AlphaFoldDB" id="A0A6A7Y7L4"/>